<keyword evidence="3" id="KW-1185">Reference proteome</keyword>
<proteinExistence type="predicted"/>
<accession>A0A803M7S6</accession>
<sequence>MNNKLCASLIILLAFVMVSESLPISNIVEFDELAKVLIKGDGNRLSDSVCKKLCKDEGESCWFGRGACCSDKHCIDGVCVKYCKDEGESCGFGKGGCCSDLHCIDGACIKYCKDEEPNMILVGLARGHVAQT</sequence>
<reference evidence="2" key="2">
    <citation type="submission" date="2021-03" db="UniProtKB">
        <authorList>
            <consortium name="EnsemblPlants"/>
        </authorList>
    </citation>
    <scope>IDENTIFICATION</scope>
</reference>
<name>A0A803M7S6_CHEQI</name>
<dbReference type="AlphaFoldDB" id="A0A803M7S6"/>
<feature type="chain" id="PRO_5030889728" evidence="1">
    <location>
        <begin position="22"/>
        <end position="132"/>
    </location>
</feature>
<evidence type="ECO:0000313" key="3">
    <source>
        <dbReference type="Proteomes" id="UP000596660"/>
    </source>
</evidence>
<dbReference type="Proteomes" id="UP000596660">
    <property type="component" value="Unplaced"/>
</dbReference>
<feature type="signal peptide" evidence="1">
    <location>
        <begin position="1"/>
        <end position="21"/>
    </location>
</feature>
<reference evidence="2" key="1">
    <citation type="journal article" date="2017" name="Nature">
        <title>The genome of Chenopodium quinoa.</title>
        <authorList>
            <person name="Jarvis D.E."/>
            <person name="Ho Y.S."/>
            <person name="Lightfoot D.J."/>
            <person name="Schmoeckel S.M."/>
            <person name="Li B."/>
            <person name="Borm T.J.A."/>
            <person name="Ohyanagi H."/>
            <person name="Mineta K."/>
            <person name="Michell C.T."/>
            <person name="Saber N."/>
            <person name="Kharbatia N.M."/>
            <person name="Rupper R.R."/>
            <person name="Sharp A.R."/>
            <person name="Dally N."/>
            <person name="Boughton B.A."/>
            <person name="Woo Y.H."/>
            <person name="Gao G."/>
            <person name="Schijlen E.G.W.M."/>
            <person name="Guo X."/>
            <person name="Momin A.A."/>
            <person name="Negrao S."/>
            <person name="Al-Babili S."/>
            <person name="Gehring C."/>
            <person name="Roessner U."/>
            <person name="Jung C."/>
            <person name="Murphy K."/>
            <person name="Arold S.T."/>
            <person name="Gojobori T."/>
            <person name="van der Linden C.G."/>
            <person name="van Loo E.N."/>
            <person name="Jellen E.N."/>
            <person name="Maughan P.J."/>
            <person name="Tester M."/>
        </authorList>
    </citation>
    <scope>NUCLEOTIDE SEQUENCE [LARGE SCALE GENOMIC DNA]</scope>
    <source>
        <strain evidence="2">cv. PI 614886</strain>
    </source>
</reference>
<organism evidence="2 3">
    <name type="scientific">Chenopodium quinoa</name>
    <name type="common">Quinoa</name>
    <dbReference type="NCBI Taxonomy" id="63459"/>
    <lineage>
        <taxon>Eukaryota</taxon>
        <taxon>Viridiplantae</taxon>
        <taxon>Streptophyta</taxon>
        <taxon>Embryophyta</taxon>
        <taxon>Tracheophyta</taxon>
        <taxon>Spermatophyta</taxon>
        <taxon>Magnoliopsida</taxon>
        <taxon>eudicotyledons</taxon>
        <taxon>Gunneridae</taxon>
        <taxon>Pentapetalae</taxon>
        <taxon>Caryophyllales</taxon>
        <taxon>Chenopodiaceae</taxon>
        <taxon>Chenopodioideae</taxon>
        <taxon>Atripliceae</taxon>
        <taxon>Chenopodium</taxon>
    </lineage>
</organism>
<evidence type="ECO:0000256" key="1">
    <source>
        <dbReference type="SAM" id="SignalP"/>
    </source>
</evidence>
<dbReference type="Gramene" id="AUR62024741-RA">
    <property type="protein sequence ID" value="AUR62024741-RA:cds"/>
    <property type="gene ID" value="AUR62024741"/>
</dbReference>
<keyword evidence="1" id="KW-0732">Signal</keyword>
<dbReference type="EnsemblPlants" id="AUR62024741-RA">
    <property type="protein sequence ID" value="AUR62024741-RA:cds"/>
    <property type="gene ID" value="AUR62024741"/>
</dbReference>
<protein>
    <submittedName>
        <fullName evidence="2">Uncharacterized protein</fullName>
    </submittedName>
</protein>
<evidence type="ECO:0000313" key="2">
    <source>
        <dbReference type="EnsemblPlants" id="AUR62024741-RA:cds"/>
    </source>
</evidence>